<dbReference type="STRING" id="650164.K5WDH2"/>
<organism evidence="1 2">
    <name type="scientific">Phanerochaete carnosa (strain HHB-10118-sp)</name>
    <name type="common">White-rot fungus</name>
    <name type="synonym">Peniophora carnosa</name>
    <dbReference type="NCBI Taxonomy" id="650164"/>
    <lineage>
        <taxon>Eukaryota</taxon>
        <taxon>Fungi</taxon>
        <taxon>Dikarya</taxon>
        <taxon>Basidiomycota</taxon>
        <taxon>Agaricomycotina</taxon>
        <taxon>Agaricomycetes</taxon>
        <taxon>Polyporales</taxon>
        <taxon>Phanerochaetaceae</taxon>
        <taxon>Phanerochaete</taxon>
    </lineage>
</organism>
<evidence type="ECO:0000313" key="2">
    <source>
        <dbReference type="Proteomes" id="UP000008370"/>
    </source>
</evidence>
<dbReference type="InParanoid" id="K5WDH2"/>
<protein>
    <submittedName>
        <fullName evidence="1">Uncharacterized protein</fullName>
    </submittedName>
</protein>
<dbReference type="OrthoDB" id="2753243at2759"/>
<feature type="non-terminal residue" evidence="1">
    <location>
        <position position="1"/>
    </location>
</feature>
<evidence type="ECO:0000313" key="1">
    <source>
        <dbReference type="EMBL" id="EKM48227.1"/>
    </source>
</evidence>
<dbReference type="RefSeq" id="XP_007403222.1">
    <property type="nucleotide sequence ID" value="XM_007403160.1"/>
</dbReference>
<gene>
    <name evidence="1" type="ORF">PHACADRAFT_55070</name>
</gene>
<name>K5WDH2_PHACS</name>
<dbReference type="GeneID" id="18920030"/>
<feature type="non-terminal residue" evidence="1">
    <location>
        <position position="97"/>
    </location>
</feature>
<accession>K5WDH2</accession>
<dbReference type="HOGENOM" id="CLU_157667_1_0_1"/>
<dbReference type="EMBL" id="JH931281">
    <property type="protein sequence ID" value="EKM48227.1"/>
    <property type="molecule type" value="Genomic_DNA"/>
</dbReference>
<sequence length="97" mass="10956">VEFAFNAQHDCPSTGCAISGTRMAVQECEASGKEEGYMEHKHSLADRFIVNTHSFHNAHLLHSALPRYLTKPIPLYPDQWAKHKEQAKRLREANAGK</sequence>
<dbReference type="KEGG" id="pco:PHACADRAFT_55070"/>
<proteinExistence type="predicted"/>
<keyword evidence="2" id="KW-1185">Reference proteome</keyword>
<dbReference type="Proteomes" id="UP000008370">
    <property type="component" value="Unassembled WGS sequence"/>
</dbReference>
<reference evidence="1 2" key="1">
    <citation type="journal article" date="2012" name="BMC Genomics">
        <title>Comparative genomics of the white-rot fungi, Phanerochaete carnosa and P. chrysosporium, to elucidate the genetic basis of the distinct wood types they colonize.</title>
        <authorList>
            <person name="Suzuki H."/>
            <person name="MacDonald J."/>
            <person name="Syed K."/>
            <person name="Salamov A."/>
            <person name="Hori C."/>
            <person name="Aerts A."/>
            <person name="Henrissat B."/>
            <person name="Wiebenga A."/>
            <person name="vanKuyk P.A."/>
            <person name="Barry K."/>
            <person name="Lindquist E."/>
            <person name="LaButti K."/>
            <person name="Lapidus A."/>
            <person name="Lucas S."/>
            <person name="Coutinho P."/>
            <person name="Gong Y."/>
            <person name="Samejima M."/>
            <person name="Mahadevan R."/>
            <person name="Abou-Zaid M."/>
            <person name="de Vries R.P."/>
            <person name="Igarashi K."/>
            <person name="Yadav J.S."/>
            <person name="Grigoriev I.V."/>
            <person name="Master E.R."/>
        </authorList>
    </citation>
    <scope>NUCLEOTIDE SEQUENCE [LARGE SCALE GENOMIC DNA]</scope>
    <source>
        <strain evidence="1 2">HHB-10118-sp</strain>
    </source>
</reference>
<dbReference type="AlphaFoldDB" id="K5WDH2"/>